<protein>
    <submittedName>
        <fullName evidence="2">Capsule assembly Wzi family protein</fullName>
    </submittedName>
</protein>
<evidence type="ECO:0000256" key="1">
    <source>
        <dbReference type="SAM" id="SignalP"/>
    </source>
</evidence>
<dbReference type="Proteomes" id="UP000559626">
    <property type="component" value="Unassembled WGS sequence"/>
</dbReference>
<comment type="caution">
    <text evidence="2">The sequence shown here is derived from an EMBL/GenBank/DDBJ whole genome shotgun (WGS) entry which is preliminary data.</text>
</comment>
<dbReference type="Gene3D" id="2.40.160.130">
    <property type="entry name" value="Capsule assembly protein Wzi"/>
    <property type="match status" value="1"/>
</dbReference>
<organism evidence="2 3">
    <name type="scientific">Hymenobacter polaris</name>
    <dbReference type="NCBI Taxonomy" id="2682546"/>
    <lineage>
        <taxon>Bacteria</taxon>
        <taxon>Pseudomonadati</taxon>
        <taxon>Bacteroidota</taxon>
        <taxon>Cytophagia</taxon>
        <taxon>Cytophagales</taxon>
        <taxon>Hymenobacteraceae</taxon>
        <taxon>Hymenobacter</taxon>
    </lineage>
</organism>
<name>A0A7Y0AB34_9BACT</name>
<feature type="chain" id="PRO_5031173937" evidence="1">
    <location>
        <begin position="21"/>
        <end position="491"/>
    </location>
</feature>
<dbReference type="InterPro" id="IPR038636">
    <property type="entry name" value="Wzi_sf"/>
</dbReference>
<keyword evidence="1" id="KW-0732">Signal</keyword>
<accession>A0A7Y0AB34</accession>
<keyword evidence="3" id="KW-1185">Reference proteome</keyword>
<sequence>MRILLLVVVGCLLVAHSAAAQFADSLQLAAGVVGTAATKGYQPLWIIANRYGTISDQQVDAAVYLRVSNQHVFAKKQPAETPGQVRKPGFYVGYGAALYNNNHLGSTFLNQGYVQAGYRTWQLRAGRQREYTGEIDQSLSSGSFGISGNALPIPKITLAVTDYTPIPFTHGWVQFKGQFAHGWLGDAEGITNVFLHQKSLYLRVGKERWSFYGGLTHFAQWGGTFPSGRAPSRFSDYLRIVAGASGNDADPVYHQGPIDIDNAVGNHLLIPDFGVTFRKNNSTFRLYTQTIFDKGVGDSANASQRDRLAGLKILWRDRLVGFSWETSRRSLLQKVLVEGIYTKYQGGPVIYQGRDNYYNNGTYIMGWQYQGRIIGTPLFINRAAAENYGFDLNANAISGWNIISNRLIGVHLGAKGNLSERLTYRLLATHVLHYGNYYNTAYFTPAKNQTHLLLELPYRFPHFALAVAAASDFGDLSNNAAGMLRCEWFLR</sequence>
<dbReference type="AlphaFoldDB" id="A0A7Y0AB34"/>
<evidence type="ECO:0000313" key="3">
    <source>
        <dbReference type="Proteomes" id="UP000559626"/>
    </source>
</evidence>
<reference evidence="2 3" key="1">
    <citation type="submission" date="2020-04" db="EMBL/GenBank/DDBJ databases">
        <title>Hymenobacter polaris sp. nov., isolated from Arctic soil.</title>
        <authorList>
            <person name="Dahal R.H."/>
        </authorList>
    </citation>
    <scope>NUCLEOTIDE SEQUENCE [LARGE SCALE GENOMIC DNA]</scope>
    <source>
        <strain evidence="2 3">RP-2-7</strain>
    </source>
</reference>
<feature type="signal peptide" evidence="1">
    <location>
        <begin position="1"/>
        <end position="20"/>
    </location>
</feature>
<dbReference type="Pfam" id="PF14052">
    <property type="entry name" value="Caps_assemb_Wzi"/>
    <property type="match status" value="1"/>
</dbReference>
<dbReference type="RefSeq" id="WP_169529430.1">
    <property type="nucleotide sequence ID" value="NZ_JABBGH010000001.1"/>
</dbReference>
<evidence type="ECO:0000313" key="2">
    <source>
        <dbReference type="EMBL" id="NML64106.1"/>
    </source>
</evidence>
<dbReference type="EMBL" id="JABBGH010000001">
    <property type="protein sequence ID" value="NML64106.1"/>
    <property type="molecule type" value="Genomic_DNA"/>
</dbReference>
<gene>
    <name evidence="2" type="ORF">HHL22_02705</name>
</gene>
<proteinExistence type="predicted"/>
<dbReference type="InterPro" id="IPR026950">
    <property type="entry name" value="Caps_assemb_Wzi"/>
</dbReference>